<dbReference type="AlphaFoldDB" id="A0A1I3S304"/>
<evidence type="ECO:0000256" key="2">
    <source>
        <dbReference type="ARBA" id="ARBA00022679"/>
    </source>
</evidence>
<feature type="compositionally biased region" description="Basic and acidic residues" evidence="3">
    <location>
        <begin position="25"/>
        <end position="39"/>
    </location>
</feature>
<name>A0A1I3S304_9HYPH</name>
<sequence>MLVSCTHLRQCNRRRGASNLSVNETTRETKDQANSEPRTERRKTVRVVRNKATRDIVPTLKIGGMETAILDREQTVTLMADAIAGRLPELQYPLFMTSNNGQVVSDYAKSGNVRSMFDQADVISADGQPMVAVSRLLSPTPLPERVATTDLFDDASQMLPEGTSYFMFGATAEEIEKAAAVVRQRYPRIRLLGYSHGYLDKQGQEALLQRLNELKPDVLWIGLGAPREQEFIIANIDRLKNVKVVKTSGGLFNFVSGKNKRAPQWMQDLGLEWLYRTFLEPRRLIMRYLVTNPHSLYLMLTRTKRN</sequence>
<dbReference type="OrthoDB" id="9771846at2"/>
<evidence type="ECO:0000313" key="4">
    <source>
        <dbReference type="EMBL" id="SFJ51967.1"/>
    </source>
</evidence>
<dbReference type="Proteomes" id="UP000242763">
    <property type="component" value="Unassembled WGS sequence"/>
</dbReference>
<dbReference type="PANTHER" id="PTHR34136">
    <property type="match status" value="1"/>
</dbReference>
<evidence type="ECO:0000256" key="3">
    <source>
        <dbReference type="SAM" id="MobiDB-lite"/>
    </source>
</evidence>
<dbReference type="Pfam" id="PF03808">
    <property type="entry name" value="Glyco_tran_WecG"/>
    <property type="match status" value="1"/>
</dbReference>
<dbReference type="CDD" id="cd06533">
    <property type="entry name" value="Glyco_transf_WecG_TagA"/>
    <property type="match status" value="1"/>
</dbReference>
<proteinExistence type="predicted"/>
<keyword evidence="2" id="KW-0808">Transferase</keyword>
<dbReference type="EMBL" id="FORF01000025">
    <property type="protein sequence ID" value="SFJ51967.1"/>
    <property type="molecule type" value="Genomic_DNA"/>
</dbReference>
<dbReference type="PANTHER" id="PTHR34136:SF1">
    <property type="entry name" value="UDP-N-ACETYL-D-MANNOSAMINURONIC ACID TRANSFERASE"/>
    <property type="match status" value="1"/>
</dbReference>
<dbReference type="STRING" id="1121003.SAMN03080618_03207"/>
<protein>
    <submittedName>
        <fullName evidence="4">Polymer biosynthesis protein, WecB/TagA/CpsF family</fullName>
    </submittedName>
</protein>
<evidence type="ECO:0000256" key="1">
    <source>
        <dbReference type="ARBA" id="ARBA00022676"/>
    </source>
</evidence>
<feature type="region of interest" description="Disordered" evidence="3">
    <location>
        <begin position="16"/>
        <end position="43"/>
    </location>
</feature>
<keyword evidence="5" id="KW-1185">Reference proteome</keyword>
<keyword evidence="1" id="KW-0328">Glycosyltransferase</keyword>
<gene>
    <name evidence="4" type="ORF">SAMN03080618_03207</name>
</gene>
<dbReference type="NCBIfam" id="TIGR00696">
    <property type="entry name" value="wecG_tagA_cpsF"/>
    <property type="match status" value="1"/>
</dbReference>
<accession>A0A1I3S304</accession>
<reference evidence="5" key="1">
    <citation type="submission" date="2016-10" db="EMBL/GenBank/DDBJ databases">
        <authorList>
            <person name="Varghese N."/>
            <person name="Submissions S."/>
        </authorList>
    </citation>
    <scope>NUCLEOTIDE SEQUENCE [LARGE SCALE GENOMIC DNA]</scope>
    <source>
        <strain evidence="5">DSM 21857</strain>
    </source>
</reference>
<dbReference type="GO" id="GO:0016758">
    <property type="term" value="F:hexosyltransferase activity"/>
    <property type="evidence" value="ECO:0007669"/>
    <property type="project" value="TreeGrafter"/>
</dbReference>
<organism evidence="4 5">
    <name type="scientific">Aquamicrobium aerolatum DSM 21857</name>
    <dbReference type="NCBI Taxonomy" id="1121003"/>
    <lineage>
        <taxon>Bacteria</taxon>
        <taxon>Pseudomonadati</taxon>
        <taxon>Pseudomonadota</taxon>
        <taxon>Alphaproteobacteria</taxon>
        <taxon>Hyphomicrobiales</taxon>
        <taxon>Phyllobacteriaceae</taxon>
        <taxon>Aerobium</taxon>
    </lineage>
</organism>
<evidence type="ECO:0000313" key="5">
    <source>
        <dbReference type="Proteomes" id="UP000242763"/>
    </source>
</evidence>
<dbReference type="InterPro" id="IPR004629">
    <property type="entry name" value="WecG_TagA_CpsF"/>
</dbReference>